<feature type="region of interest" description="Disordered" evidence="1">
    <location>
        <begin position="324"/>
        <end position="378"/>
    </location>
</feature>
<gene>
    <name evidence="2" type="ORF">RDB_LOCUS13900</name>
</gene>
<reference evidence="2" key="1">
    <citation type="submission" date="2021-01" db="EMBL/GenBank/DDBJ databases">
        <authorList>
            <person name="Kaushik A."/>
        </authorList>
    </citation>
    <scope>NUCLEOTIDE SEQUENCE</scope>
    <source>
        <strain evidence="2">AG1-1A</strain>
    </source>
</reference>
<dbReference type="AlphaFoldDB" id="A0A8H2WCX8"/>
<protein>
    <submittedName>
        <fullName evidence="2">Uncharacterized protein</fullName>
    </submittedName>
</protein>
<organism evidence="2 3">
    <name type="scientific">Rhizoctonia solani</name>
    <dbReference type="NCBI Taxonomy" id="456999"/>
    <lineage>
        <taxon>Eukaryota</taxon>
        <taxon>Fungi</taxon>
        <taxon>Dikarya</taxon>
        <taxon>Basidiomycota</taxon>
        <taxon>Agaricomycotina</taxon>
        <taxon>Agaricomycetes</taxon>
        <taxon>Cantharellales</taxon>
        <taxon>Ceratobasidiaceae</taxon>
        <taxon>Rhizoctonia</taxon>
    </lineage>
</organism>
<evidence type="ECO:0000313" key="2">
    <source>
        <dbReference type="EMBL" id="CAE6361995.1"/>
    </source>
</evidence>
<feature type="compositionally biased region" description="Basic and acidic residues" evidence="1">
    <location>
        <begin position="364"/>
        <end position="378"/>
    </location>
</feature>
<dbReference type="Proteomes" id="UP000663840">
    <property type="component" value="Unassembled WGS sequence"/>
</dbReference>
<evidence type="ECO:0000313" key="3">
    <source>
        <dbReference type="Proteomes" id="UP000663840"/>
    </source>
</evidence>
<accession>A0A8H2WCX8</accession>
<feature type="compositionally biased region" description="Low complexity" evidence="1">
    <location>
        <begin position="328"/>
        <end position="339"/>
    </location>
</feature>
<comment type="caution">
    <text evidence="2">The sequence shown here is derived from an EMBL/GenBank/DDBJ whole genome shotgun (WGS) entry which is preliminary data.</text>
</comment>
<feature type="compositionally biased region" description="Basic and acidic residues" evidence="1">
    <location>
        <begin position="498"/>
        <end position="511"/>
    </location>
</feature>
<proteinExistence type="predicted"/>
<dbReference type="EMBL" id="CAJMWR010000265">
    <property type="protein sequence ID" value="CAE6361995.1"/>
    <property type="molecule type" value="Genomic_DNA"/>
</dbReference>
<name>A0A8H2WCX8_9AGAM</name>
<sequence length="529" mass="58898">MNRYTYEATETALHQLGKLNQACRDGKIDFIASFDTLLMSVLQPIIDMLGDATRSFIFVSLMTPQKVSGSVWSSSLSNWDLTFFGEEPEGWQATSALQRFYAMGCGKCNTRSKQVTSNLFTPDFRSFISAVACSMLPELAIFTRMVEQYELTNTKAATPNKGIFDVEYARPDQWGSYIPRNMLSMDELAVWMTNPMPEAFVSTSTPASHPDSLENMILMICSRPFVDKKTGWLFSGPGGVSFAVHLLVRILITARYLVDYPFGFQFPVDPAAAISRIRSTVRACAAFLISDLQVSLERASSDKSEAESNPVQYSFIPYPKVTLPPSSPSSSSNALPPDLSDLKGKRKSKGGKDVSGSSGKGRKKDTNPEKSKDKKKAEDTITKVDGMYVHVNTSWEFFLQKNFERMGKPLPEHLKAAIENGKAKRLERMGKPVPEHLRITMKDNNRQEDETRNTPASIESITVKTSGLEIASTSYDSLPTHRKLPEGKRHISGGSDIMPERKKIKEVVRKDTTGSRPVEYIIVSDSEVD</sequence>
<evidence type="ECO:0000256" key="1">
    <source>
        <dbReference type="SAM" id="MobiDB-lite"/>
    </source>
</evidence>
<feature type="region of interest" description="Disordered" evidence="1">
    <location>
        <begin position="478"/>
        <end position="511"/>
    </location>
</feature>